<organism evidence="4 5">
    <name type="scientific">Oscillochloris trichoides DG-6</name>
    <dbReference type="NCBI Taxonomy" id="765420"/>
    <lineage>
        <taxon>Bacteria</taxon>
        <taxon>Bacillati</taxon>
        <taxon>Chloroflexota</taxon>
        <taxon>Chloroflexia</taxon>
        <taxon>Chloroflexales</taxon>
        <taxon>Chloroflexineae</taxon>
        <taxon>Oscillochloridaceae</taxon>
        <taxon>Oscillochloris</taxon>
    </lineage>
</organism>
<dbReference type="GO" id="GO:0000166">
    <property type="term" value="F:nucleotide binding"/>
    <property type="evidence" value="ECO:0007669"/>
    <property type="project" value="UniProtKB-UniRule"/>
</dbReference>
<keyword evidence="1 3" id="KW-0547">Nucleotide-binding</keyword>
<dbReference type="AlphaFoldDB" id="E1IGM1"/>
<dbReference type="Proteomes" id="UP000054010">
    <property type="component" value="Unassembled WGS sequence"/>
</dbReference>
<dbReference type="EMBL" id="ADVR01000108">
    <property type="protein sequence ID" value="EFO79690.1"/>
    <property type="molecule type" value="Genomic_DNA"/>
</dbReference>
<dbReference type="eggNOG" id="COG1666">
    <property type="taxonomic scope" value="Bacteria"/>
</dbReference>
<dbReference type="InterPro" id="IPR007551">
    <property type="entry name" value="YajQ/Smlt4090-like"/>
</dbReference>
<dbReference type="InterPro" id="IPR035571">
    <property type="entry name" value="UPF0234-like_C"/>
</dbReference>
<keyword evidence="5" id="KW-1185">Reference proteome</keyword>
<dbReference type="GO" id="GO:0005829">
    <property type="term" value="C:cytosol"/>
    <property type="evidence" value="ECO:0007669"/>
    <property type="project" value="TreeGrafter"/>
</dbReference>
<dbReference type="PANTHER" id="PTHR30476">
    <property type="entry name" value="UPF0234 PROTEIN YAJQ"/>
    <property type="match status" value="1"/>
</dbReference>
<dbReference type="STRING" id="765420.OSCT_2472"/>
<proteinExistence type="inferred from homology"/>
<dbReference type="SUPFAM" id="SSF89963">
    <property type="entry name" value="YajQ-like"/>
    <property type="match status" value="2"/>
</dbReference>
<gene>
    <name evidence="4" type="ORF">OSCT_2472</name>
</gene>
<sequence length="165" mass="18867">MASEQSFDIVSDFDQQELVNAVDQAQREIQTRYDLKDTKTSLTLSKTELVIETDNEMSLSSVRDILETKVLRRKLSLKVLKYGAPQDVTGSRIRQVATLQKGINSDLAKKIAKQIRDQFPKIQPRIQGDTLRVASKSRDELQAVIAFLREREGEIEVPLQFTNFR</sequence>
<dbReference type="HOGENOM" id="CLU_099839_0_0_0"/>
<comment type="function">
    <text evidence="3">Nucleotide-binding protein.</text>
</comment>
<dbReference type="CDD" id="cd11740">
    <property type="entry name" value="YajQ_like"/>
    <property type="match status" value="1"/>
</dbReference>
<dbReference type="HAMAP" id="MF_00632">
    <property type="entry name" value="UPF0234"/>
    <property type="match status" value="1"/>
</dbReference>
<evidence type="ECO:0000256" key="2">
    <source>
        <dbReference type="ARBA" id="ARBA00093450"/>
    </source>
</evidence>
<name>E1IGM1_9CHLR</name>
<dbReference type="Gene3D" id="3.30.70.990">
    <property type="entry name" value="YajQ-like, domain 2"/>
    <property type="match status" value="1"/>
</dbReference>
<comment type="caution">
    <text evidence="4">The sequence shown here is derived from an EMBL/GenBank/DDBJ whole genome shotgun (WGS) entry which is preliminary data.</text>
</comment>
<dbReference type="InterPro" id="IPR036183">
    <property type="entry name" value="YajQ-like_sf"/>
</dbReference>
<dbReference type="NCBIfam" id="NF003819">
    <property type="entry name" value="PRK05412.1"/>
    <property type="match status" value="1"/>
</dbReference>
<dbReference type="Gene3D" id="3.30.70.860">
    <property type="match status" value="1"/>
</dbReference>
<dbReference type="OrthoDB" id="9801447at2"/>
<reference evidence="4 5" key="1">
    <citation type="journal article" date="2011" name="J. Bacteriol.">
        <title>Draft genome sequence of the anoxygenic filamentous phototrophic bacterium Oscillochloris trichoides subsp. DG-6.</title>
        <authorList>
            <person name="Kuznetsov B.B."/>
            <person name="Ivanovsky R.N."/>
            <person name="Keppen O.I."/>
            <person name="Sukhacheva M.V."/>
            <person name="Bumazhkin B.K."/>
            <person name="Patutina E.O."/>
            <person name="Beletsky A.V."/>
            <person name="Mardanov A.V."/>
            <person name="Baslerov R.V."/>
            <person name="Panteleeva A.N."/>
            <person name="Kolganova T.V."/>
            <person name="Ravin N.V."/>
            <person name="Skryabin K.G."/>
        </authorList>
    </citation>
    <scope>NUCLEOTIDE SEQUENCE [LARGE SCALE GENOMIC DNA]</scope>
    <source>
        <strain evidence="4 5">DG-6</strain>
    </source>
</reference>
<dbReference type="PANTHER" id="PTHR30476:SF0">
    <property type="entry name" value="UPF0234 PROTEIN YAJQ"/>
    <property type="match status" value="1"/>
</dbReference>
<dbReference type="Pfam" id="PF04461">
    <property type="entry name" value="YajQ"/>
    <property type="match status" value="1"/>
</dbReference>
<accession>E1IGM1</accession>
<evidence type="ECO:0000313" key="5">
    <source>
        <dbReference type="Proteomes" id="UP000054010"/>
    </source>
</evidence>
<evidence type="ECO:0000313" key="4">
    <source>
        <dbReference type="EMBL" id="EFO79690.1"/>
    </source>
</evidence>
<evidence type="ECO:0000256" key="1">
    <source>
        <dbReference type="ARBA" id="ARBA00022741"/>
    </source>
</evidence>
<comment type="similarity">
    <text evidence="2 3">Belongs to the YajQ family.</text>
</comment>
<evidence type="ECO:0000256" key="3">
    <source>
        <dbReference type="HAMAP-Rule" id="MF_00632"/>
    </source>
</evidence>
<dbReference type="InterPro" id="IPR035570">
    <property type="entry name" value="UPF0234_N"/>
</dbReference>
<protein>
    <recommendedName>
        <fullName evidence="3">Nucleotide-binding protein OSCT_2472</fullName>
    </recommendedName>
</protein>